<dbReference type="EMBL" id="BDUD01000001">
    <property type="protein sequence ID" value="GBG18447.1"/>
    <property type="molecule type" value="Genomic_DNA"/>
</dbReference>
<name>A0A2R5FIB3_NOSCO</name>
<sequence length="97" mass="10699">MSLVLSFELSDEVYAVLQQQAEVAGVSLAELVATSIEQQYTSLRRENSQPETEKEAARQRFRSHAGSINLGYVTGAENKSIDADLVRAYSNTSEETN</sequence>
<dbReference type="AlphaFoldDB" id="A0A2R5FIB3"/>
<gene>
    <name evidence="1" type="ORF">NIES4072_21120</name>
</gene>
<keyword evidence="2" id="KW-1185">Reference proteome</keyword>
<comment type="caution">
    <text evidence="1">The sequence shown here is derived from an EMBL/GenBank/DDBJ whole genome shotgun (WGS) entry which is preliminary data.</text>
</comment>
<evidence type="ECO:0000313" key="2">
    <source>
        <dbReference type="Proteomes" id="UP000245124"/>
    </source>
</evidence>
<organism evidence="1 2">
    <name type="scientific">Nostoc commune NIES-4072</name>
    <dbReference type="NCBI Taxonomy" id="2005467"/>
    <lineage>
        <taxon>Bacteria</taxon>
        <taxon>Bacillati</taxon>
        <taxon>Cyanobacteriota</taxon>
        <taxon>Cyanophyceae</taxon>
        <taxon>Nostocales</taxon>
        <taxon>Nostocaceae</taxon>
        <taxon>Nostoc</taxon>
    </lineage>
</organism>
<evidence type="ECO:0008006" key="3">
    <source>
        <dbReference type="Google" id="ProtNLM"/>
    </source>
</evidence>
<dbReference type="OrthoDB" id="573239at2"/>
<proteinExistence type="predicted"/>
<accession>A0A2R5FIB3</accession>
<reference evidence="1 2" key="1">
    <citation type="submission" date="2017-06" db="EMBL/GenBank/DDBJ databases">
        <title>Genome sequencing of cyanobaciteial culture collection at National Institute for Environmental Studies (NIES).</title>
        <authorList>
            <person name="Hirose Y."/>
            <person name="Shimura Y."/>
            <person name="Fujisawa T."/>
            <person name="Nakamura Y."/>
            <person name="Kawachi M."/>
        </authorList>
    </citation>
    <scope>NUCLEOTIDE SEQUENCE [LARGE SCALE GENOMIC DNA]</scope>
    <source>
        <strain evidence="1 2">NIES-4072</strain>
    </source>
</reference>
<evidence type="ECO:0000313" key="1">
    <source>
        <dbReference type="EMBL" id="GBG18447.1"/>
    </source>
</evidence>
<dbReference type="RefSeq" id="WP_109008461.1">
    <property type="nucleotide sequence ID" value="NZ_BDUD01000001.1"/>
</dbReference>
<protein>
    <recommendedName>
        <fullName evidence="3">Antitoxin</fullName>
    </recommendedName>
</protein>
<dbReference type="Proteomes" id="UP000245124">
    <property type="component" value="Unassembled WGS sequence"/>
</dbReference>